<dbReference type="PANTHER" id="PTHR13370">
    <property type="entry name" value="RNA METHYLASE-RELATED"/>
    <property type="match status" value="1"/>
</dbReference>
<reference evidence="18" key="1">
    <citation type="submission" date="2019-08" db="EMBL/GenBank/DDBJ databases">
        <title>The genome of the North American firefly Photinus pyralis.</title>
        <authorList>
            <consortium name="Photinus pyralis genome working group"/>
            <person name="Fallon T.R."/>
            <person name="Sander Lower S.E."/>
            <person name="Weng J.-K."/>
        </authorList>
    </citation>
    <scope>NUCLEOTIDE SEQUENCE</scope>
    <source>
        <strain evidence="18">TRF0915ILg1</strain>
        <tissue evidence="18">Whole body</tissue>
    </source>
</reference>
<accession>A0A8K0DI29</accession>
<dbReference type="OrthoDB" id="296065at2759"/>
<dbReference type="PROSITE" id="PS00092">
    <property type="entry name" value="N6_MTASE"/>
    <property type="match status" value="1"/>
</dbReference>
<evidence type="ECO:0000313" key="19">
    <source>
        <dbReference type="Proteomes" id="UP000801492"/>
    </source>
</evidence>
<dbReference type="PIRSF" id="PIRSF017259">
    <property type="entry name" value="tRNA_mtfrase_TRM11"/>
    <property type="match status" value="1"/>
</dbReference>
<comment type="subunit">
    <text evidence="11">Part of the heterodimeric TRMT11-TRM112 methyltransferase complex; this complex forms an active tRNA methyltransferase, where TRMT112 acts as an activator of the catalytic subunit TRMT11.</text>
</comment>
<evidence type="ECO:0000256" key="12">
    <source>
        <dbReference type="ARBA" id="ARBA00066937"/>
    </source>
</evidence>
<evidence type="ECO:0000256" key="9">
    <source>
        <dbReference type="ARBA" id="ARBA00050985"/>
    </source>
</evidence>
<organism evidence="18 19">
    <name type="scientific">Ignelater luminosus</name>
    <name type="common">Cucubano</name>
    <name type="synonym">Pyrophorus luminosus</name>
    <dbReference type="NCBI Taxonomy" id="2038154"/>
    <lineage>
        <taxon>Eukaryota</taxon>
        <taxon>Metazoa</taxon>
        <taxon>Ecdysozoa</taxon>
        <taxon>Arthropoda</taxon>
        <taxon>Hexapoda</taxon>
        <taxon>Insecta</taxon>
        <taxon>Pterygota</taxon>
        <taxon>Neoptera</taxon>
        <taxon>Endopterygota</taxon>
        <taxon>Coleoptera</taxon>
        <taxon>Polyphaga</taxon>
        <taxon>Elateriformia</taxon>
        <taxon>Elateroidea</taxon>
        <taxon>Elateridae</taxon>
        <taxon>Agrypninae</taxon>
        <taxon>Pyrophorini</taxon>
        <taxon>Ignelater</taxon>
    </lineage>
</organism>
<evidence type="ECO:0000256" key="7">
    <source>
        <dbReference type="ARBA" id="ARBA00022694"/>
    </source>
</evidence>
<evidence type="ECO:0000256" key="14">
    <source>
        <dbReference type="ARBA" id="ARBA00075308"/>
    </source>
</evidence>
<dbReference type="GO" id="GO:0000049">
    <property type="term" value="F:tRNA binding"/>
    <property type="evidence" value="ECO:0007669"/>
    <property type="project" value="UniProtKB-UniRule"/>
</dbReference>
<dbReference type="InterPro" id="IPR016691">
    <property type="entry name" value="TRMT11"/>
</dbReference>
<dbReference type="InterPro" id="IPR029063">
    <property type="entry name" value="SAM-dependent_MTases_sf"/>
</dbReference>
<dbReference type="Gene3D" id="3.40.50.150">
    <property type="entry name" value="Vaccinia Virus protein VP39"/>
    <property type="match status" value="1"/>
</dbReference>
<dbReference type="Proteomes" id="UP000801492">
    <property type="component" value="Unassembled WGS sequence"/>
</dbReference>
<evidence type="ECO:0000259" key="17">
    <source>
        <dbReference type="Pfam" id="PF25904"/>
    </source>
</evidence>
<dbReference type="GO" id="GO:0160102">
    <property type="term" value="F:tRNA (guanine(10)-N2)-methyltransferase activity"/>
    <property type="evidence" value="ECO:0007669"/>
    <property type="project" value="UniProtKB-EC"/>
</dbReference>
<dbReference type="GO" id="GO:0005737">
    <property type="term" value="C:cytoplasm"/>
    <property type="evidence" value="ECO:0007669"/>
    <property type="project" value="UniProtKB-SubCell"/>
</dbReference>
<keyword evidence="19" id="KW-1185">Reference proteome</keyword>
<comment type="caution">
    <text evidence="18">The sequence shown here is derived from an EMBL/GenBank/DDBJ whole genome shotgun (WGS) entry which is preliminary data.</text>
</comment>
<dbReference type="SUPFAM" id="SSF53335">
    <property type="entry name" value="S-adenosyl-L-methionine-dependent methyltransferases"/>
    <property type="match status" value="1"/>
</dbReference>
<evidence type="ECO:0000256" key="3">
    <source>
        <dbReference type="ARBA" id="ARBA00022555"/>
    </source>
</evidence>
<evidence type="ECO:0000256" key="2">
    <source>
        <dbReference type="ARBA" id="ARBA00022490"/>
    </source>
</evidence>
<evidence type="ECO:0000256" key="10">
    <source>
        <dbReference type="ARBA" id="ARBA00056270"/>
    </source>
</evidence>
<keyword evidence="2" id="KW-0963">Cytoplasm</keyword>
<keyword evidence="6 15" id="KW-0949">S-adenosyl-L-methionine</keyword>
<feature type="domain" description="tRNA (guanine(10)-N(2))-methyltransferase TRMT11 N-terminal" evidence="17">
    <location>
        <begin position="7"/>
        <end position="177"/>
    </location>
</feature>
<keyword evidence="3 15" id="KW-0820">tRNA-binding</keyword>
<evidence type="ECO:0000256" key="11">
    <source>
        <dbReference type="ARBA" id="ARBA00065434"/>
    </source>
</evidence>
<evidence type="ECO:0000256" key="13">
    <source>
        <dbReference type="ARBA" id="ARBA00067484"/>
    </source>
</evidence>
<dbReference type="CDD" id="cd02440">
    <property type="entry name" value="AdoMet_MTases"/>
    <property type="match status" value="1"/>
</dbReference>
<dbReference type="Pfam" id="PF01170">
    <property type="entry name" value="UPF0020"/>
    <property type="match status" value="1"/>
</dbReference>
<comment type="function">
    <text evidence="10">Catalytic subunit of the TRMT11-TRM112 methyltransferase complex, that specifically mediates the S-adenosyl-L-methionine-dependent N(2)-methylation of guanosine nucleotide at position 10 (m2G10) in tRNAs. This is one of the major tRNA (guanine-N(2))-methyltransferases.</text>
</comment>
<evidence type="ECO:0000313" key="18">
    <source>
        <dbReference type="EMBL" id="KAF2903947.1"/>
    </source>
</evidence>
<dbReference type="GO" id="GO:0032259">
    <property type="term" value="P:methylation"/>
    <property type="evidence" value="ECO:0007669"/>
    <property type="project" value="UniProtKB-UniRule"/>
</dbReference>
<dbReference type="EC" id="2.1.1.214" evidence="12"/>
<dbReference type="InterPro" id="IPR002052">
    <property type="entry name" value="DNA_methylase_N6_adenine_CS"/>
</dbReference>
<keyword evidence="8 15" id="KW-0694">RNA-binding</keyword>
<protein>
    <recommendedName>
        <fullName evidence="13">tRNA (guanine(10)-N(2))-methyltransferase TRMT11</fullName>
        <ecNumber evidence="12">2.1.1.214</ecNumber>
    </recommendedName>
    <alternativeName>
        <fullName evidence="14">tRNA methyltransferase 11 homolog</fullName>
    </alternativeName>
</protein>
<comment type="similarity">
    <text evidence="15">Belongs to the class I-like SAM-binding methyltransferase superfamily. TRM11 methyltransferase family.</text>
</comment>
<evidence type="ECO:0000256" key="8">
    <source>
        <dbReference type="ARBA" id="ARBA00022884"/>
    </source>
</evidence>
<gene>
    <name evidence="18" type="ORF">ILUMI_02231</name>
</gene>
<evidence type="ECO:0000256" key="5">
    <source>
        <dbReference type="ARBA" id="ARBA00022679"/>
    </source>
</evidence>
<sequence>MSCTWRKYLLYFAQEHVDFRFAEIHSLLSLFQIPMRFVEQPVPLQPYWVVEFNSEENIKLLASRSVSLRSCLELWGHASNVEDLHKNLKILPNSVYESHLQSNKTFKIAVQSFCKHLTQSDKLEKIQTFGYLPFKGEVKLDEPDTHLQYIEYYGTNSNNPPEKPYHVFFGRLITSGFRQLIRQISLKTRKFIGNTSMDPQLSLLMANQAKVNPGDLVLDPFVGSGSLLVAAAHFGGYVMGTDIDFLMLHGKSRPSRIKQKKRAEDESIKANMEQYGLCDKYIDVLVNDFAMPFWKDCLKFDSIITDPPYGIREATEKVGIHRENYTISEEHLPTHIPAKVEYEFSQLYNDLLSFSAKHLRLGGRLVCWFPVFREDYTEEGLPTNSCLQLIANKPTEINGESRKTIADFRNKYFKARDETRRERRTKQAAIREQNRLQALERRGRNCEK</sequence>
<dbReference type="InterPro" id="IPR000241">
    <property type="entry name" value="RlmKL-like_Mtase"/>
</dbReference>
<dbReference type="GO" id="GO:0043527">
    <property type="term" value="C:tRNA methyltransferase complex"/>
    <property type="evidence" value="ECO:0007669"/>
    <property type="project" value="UniProtKB-ARBA"/>
</dbReference>
<comment type="subcellular location">
    <subcellularLocation>
        <location evidence="1">Cytoplasm</location>
    </subcellularLocation>
</comment>
<keyword evidence="7 15" id="KW-0819">tRNA processing</keyword>
<evidence type="ECO:0000256" key="15">
    <source>
        <dbReference type="PROSITE-ProRule" id="PRU00959"/>
    </source>
</evidence>
<dbReference type="PROSITE" id="PS51627">
    <property type="entry name" value="SAM_MT_TRM11"/>
    <property type="match status" value="1"/>
</dbReference>
<keyword evidence="4 15" id="KW-0489">Methyltransferase</keyword>
<evidence type="ECO:0000256" key="4">
    <source>
        <dbReference type="ARBA" id="ARBA00022603"/>
    </source>
</evidence>
<name>A0A8K0DI29_IGNLU</name>
<dbReference type="PRINTS" id="PR00507">
    <property type="entry name" value="N12N6MTFRASE"/>
</dbReference>
<dbReference type="InterPro" id="IPR059073">
    <property type="entry name" value="TRMT11_N"/>
</dbReference>
<evidence type="ECO:0000256" key="6">
    <source>
        <dbReference type="ARBA" id="ARBA00022691"/>
    </source>
</evidence>
<dbReference type="Pfam" id="PF25904">
    <property type="entry name" value="Tmrp11_N"/>
    <property type="match status" value="1"/>
</dbReference>
<dbReference type="EMBL" id="VTPC01000892">
    <property type="protein sequence ID" value="KAF2903947.1"/>
    <property type="molecule type" value="Genomic_DNA"/>
</dbReference>
<dbReference type="AlphaFoldDB" id="A0A8K0DI29"/>
<dbReference type="PANTHER" id="PTHR13370:SF3">
    <property type="entry name" value="TRNA (GUANINE(10)-N2)-METHYLTRANSFERASE HOMOLOG"/>
    <property type="match status" value="1"/>
</dbReference>
<proteinExistence type="inferred from homology"/>
<comment type="catalytic activity">
    <reaction evidence="9">
        <text>guanosine(10) in tRNA + S-adenosyl-L-methionine = N(2)-methylguanosine(10) in tRNA + S-adenosyl-L-homocysteine + H(+)</text>
        <dbReference type="Rhea" id="RHEA:43128"/>
        <dbReference type="Rhea" id="RHEA-COMP:10355"/>
        <dbReference type="Rhea" id="RHEA-COMP:10357"/>
        <dbReference type="ChEBI" id="CHEBI:15378"/>
        <dbReference type="ChEBI" id="CHEBI:57856"/>
        <dbReference type="ChEBI" id="CHEBI:59789"/>
        <dbReference type="ChEBI" id="CHEBI:74269"/>
        <dbReference type="ChEBI" id="CHEBI:74481"/>
        <dbReference type="EC" id="2.1.1.214"/>
    </reaction>
    <physiologicalReaction direction="left-to-right" evidence="9">
        <dbReference type="Rhea" id="RHEA:43129"/>
    </physiologicalReaction>
</comment>
<feature type="domain" description="Ribosomal RNA large subunit methyltransferase K/L-like methyltransferase" evidence="16">
    <location>
        <begin position="188"/>
        <end position="317"/>
    </location>
</feature>
<keyword evidence="5 15" id="KW-0808">Transferase</keyword>
<evidence type="ECO:0000259" key="16">
    <source>
        <dbReference type="Pfam" id="PF01170"/>
    </source>
</evidence>
<evidence type="ECO:0000256" key="1">
    <source>
        <dbReference type="ARBA" id="ARBA00004496"/>
    </source>
</evidence>
<dbReference type="GO" id="GO:0008033">
    <property type="term" value="P:tRNA processing"/>
    <property type="evidence" value="ECO:0007669"/>
    <property type="project" value="UniProtKB-UniRule"/>
</dbReference>